<keyword evidence="4 6" id="KW-0472">Membrane</keyword>
<dbReference type="AlphaFoldDB" id="A0A4Y8D1C1"/>
<dbReference type="Gene3D" id="1.20.1740.10">
    <property type="entry name" value="Amino acid/polyamine transporter I"/>
    <property type="match status" value="1"/>
</dbReference>
<gene>
    <name evidence="8" type="ORF">BOTCAL_0203g00080</name>
</gene>
<dbReference type="GO" id="GO:0016020">
    <property type="term" value="C:membrane"/>
    <property type="evidence" value="ECO:0007669"/>
    <property type="project" value="UniProtKB-SubCell"/>
</dbReference>
<dbReference type="STRING" id="38488.A0A4Y8D1C1"/>
<evidence type="ECO:0000256" key="2">
    <source>
        <dbReference type="ARBA" id="ARBA00022692"/>
    </source>
</evidence>
<evidence type="ECO:0000313" key="9">
    <source>
        <dbReference type="Proteomes" id="UP000297299"/>
    </source>
</evidence>
<proteinExistence type="predicted"/>
<comment type="subcellular location">
    <subcellularLocation>
        <location evidence="1">Membrane</location>
        <topology evidence="1">Multi-pass membrane protein</topology>
    </subcellularLocation>
</comment>
<feature type="region of interest" description="Disordered" evidence="5">
    <location>
        <begin position="1"/>
        <end position="43"/>
    </location>
</feature>
<evidence type="ECO:0000256" key="3">
    <source>
        <dbReference type="ARBA" id="ARBA00022989"/>
    </source>
</evidence>
<evidence type="ECO:0000256" key="1">
    <source>
        <dbReference type="ARBA" id="ARBA00004141"/>
    </source>
</evidence>
<dbReference type="Pfam" id="PF00324">
    <property type="entry name" value="AA_permease"/>
    <property type="match status" value="1"/>
</dbReference>
<evidence type="ECO:0000256" key="4">
    <source>
        <dbReference type="ARBA" id="ARBA00023136"/>
    </source>
</evidence>
<reference evidence="8 9" key="1">
    <citation type="submission" date="2017-11" db="EMBL/GenBank/DDBJ databases">
        <title>Comparative genomics of Botrytis spp.</title>
        <authorList>
            <person name="Valero-Jimenez C.A."/>
            <person name="Tapia P."/>
            <person name="Veloso J."/>
            <person name="Silva-Moreno E."/>
            <person name="Staats M."/>
            <person name="Valdes J.H."/>
            <person name="Van Kan J.A.L."/>
        </authorList>
    </citation>
    <scope>NUCLEOTIDE SEQUENCE [LARGE SCALE GENOMIC DNA]</scope>
    <source>
        <strain evidence="8 9">MUCL2830</strain>
    </source>
</reference>
<dbReference type="GO" id="GO:0015171">
    <property type="term" value="F:amino acid transmembrane transporter activity"/>
    <property type="evidence" value="ECO:0007669"/>
    <property type="project" value="TreeGrafter"/>
</dbReference>
<dbReference type="PANTHER" id="PTHR43341">
    <property type="entry name" value="AMINO ACID PERMEASE"/>
    <property type="match status" value="1"/>
</dbReference>
<protein>
    <recommendedName>
        <fullName evidence="7">Amino acid permease/ SLC12A domain-containing protein</fullName>
    </recommendedName>
</protein>
<dbReference type="OrthoDB" id="3900342at2759"/>
<evidence type="ECO:0000259" key="7">
    <source>
        <dbReference type="Pfam" id="PF00324"/>
    </source>
</evidence>
<dbReference type="Proteomes" id="UP000297299">
    <property type="component" value="Unassembled WGS sequence"/>
</dbReference>
<keyword evidence="9" id="KW-1185">Reference proteome</keyword>
<dbReference type="InterPro" id="IPR050524">
    <property type="entry name" value="APC_YAT"/>
</dbReference>
<keyword evidence="3 6" id="KW-1133">Transmembrane helix</keyword>
<keyword evidence="2 6" id="KW-0812">Transmembrane</keyword>
<comment type="caution">
    <text evidence="8">The sequence shown here is derived from an EMBL/GenBank/DDBJ whole genome shotgun (WGS) entry which is preliminary data.</text>
</comment>
<evidence type="ECO:0000313" key="8">
    <source>
        <dbReference type="EMBL" id="TEY58680.1"/>
    </source>
</evidence>
<feature type="domain" description="Amino acid permease/ SLC12A" evidence="7">
    <location>
        <begin position="50"/>
        <end position="182"/>
    </location>
</feature>
<organism evidence="8 9">
    <name type="scientific">Botryotinia calthae</name>
    <dbReference type="NCBI Taxonomy" id="38488"/>
    <lineage>
        <taxon>Eukaryota</taxon>
        <taxon>Fungi</taxon>
        <taxon>Dikarya</taxon>
        <taxon>Ascomycota</taxon>
        <taxon>Pezizomycotina</taxon>
        <taxon>Leotiomycetes</taxon>
        <taxon>Helotiales</taxon>
        <taxon>Sclerotiniaceae</taxon>
        <taxon>Botryotinia</taxon>
    </lineage>
</organism>
<feature type="transmembrane region" description="Helical" evidence="6">
    <location>
        <begin position="119"/>
        <end position="143"/>
    </location>
</feature>
<dbReference type="PANTHER" id="PTHR43341:SF35">
    <property type="entry name" value="ACID TRANSPORTER, PUTATIVE-RELATED"/>
    <property type="match status" value="1"/>
</dbReference>
<dbReference type="InterPro" id="IPR004841">
    <property type="entry name" value="AA-permease/SLC12A_dom"/>
</dbReference>
<dbReference type="EMBL" id="PHWZ01000203">
    <property type="protein sequence ID" value="TEY58680.1"/>
    <property type="molecule type" value="Genomic_DNA"/>
</dbReference>
<sequence length="264" mass="29285">MDHEKPEAVIPPQIFEFDIDQTQSRTSPDEEPNYPEDRRERRGENYGYRTIGNGLFLGSGRSLAGAGPGGAVMAYIIMGTVVSSVISCLGEMTALMPVNAPVVEFPRRFLDRGVGFAVGWMYWFAWAVTAAEELVAVSGTLGFHYDDGKTFLAWTIGESVDPAVWIGLFLIIVTAINMFPVKQHLLFITATDKNTVFWRTRVCFRLHQDRIHHNAHCFATIINVIFSYTGMDIVAATAAESKSLANAESMKMAARKISIRIVTL</sequence>
<accession>A0A4Y8D1C1</accession>
<evidence type="ECO:0000256" key="5">
    <source>
        <dbReference type="SAM" id="MobiDB-lite"/>
    </source>
</evidence>
<feature type="transmembrane region" description="Helical" evidence="6">
    <location>
        <begin position="72"/>
        <end position="98"/>
    </location>
</feature>
<evidence type="ECO:0000256" key="6">
    <source>
        <dbReference type="SAM" id="Phobius"/>
    </source>
</evidence>
<name>A0A4Y8D1C1_9HELO</name>